<name>A0A1R3HDC8_9ROSI</name>
<accession>A0A1R3HDC8</accession>
<dbReference type="OrthoDB" id="997798at2759"/>
<dbReference type="Proteomes" id="UP000187203">
    <property type="component" value="Unassembled WGS sequence"/>
</dbReference>
<sequence>MANNAEEYGSIYAHLSPINSVGFTVGEAQFNMNRILPPPSTSSPSKSNKNKLILSQSGSGAKAENSKRKYCELLVLPTGGKGKNPKKGSSESCQQQSKVPKRKDQESVEELLISKKKVEEVLKILVDRVNRRISNDKVEDMQNYINMFLPDMEGRNRLRRDIQIIKTRIETIKDVIKGMESQGRSPDEIKAVVKTSLENVRKAIQTADEEREMDLAELEKKLSAATEKVLFSHFQDLEEEVVGSNSPGEIPEYLQNIARKIQTDPDTTKTEDVSHNKEILVYAAIHEMELCKGLEKLNWDRLSKWIATYNQAKDAGFQSKLVEGHLKRLLKGYLGFNLRNYGYPEETVRKLEAELEMTKECLFIEESFQGKPLSQGLFHR</sequence>
<keyword evidence="3" id="KW-1185">Reference proteome</keyword>
<dbReference type="EMBL" id="AWUE01020397">
    <property type="protein sequence ID" value="OMO68325.1"/>
    <property type="molecule type" value="Genomic_DNA"/>
</dbReference>
<feature type="region of interest" description="Disordered" evidence="1">
    <location>
        <begin position="34"/>
        <end position="66"/>
    </location>
</feature>
<dbReference type="PANTHER" id="PTHR35021:SF8">
    <property type="entry name" value="FIBER PROTEIN FB17"/>
    <property type="match status" value="1"/>
</dbReference>
<evidence type="ECO:0000313" key="3">
    <source>
        <dbReference type="Proteomes" id="UP000187203"/>
    </source>
</evidence>
<dbReference type="PANTHER" id="PTHR35021">
    <property type="match status" value="1"/>
</dbReference>
<proteinExistence type="predicted"/>
<dbReference type="AlphaFoldDB" id="A0A1R3HDC8"/>
<feature type="compositionally biased region" description="Low complexity" evidence="1">
    <location>
        <begin position="42"/>
        <end position="55"/>
    </location>
</feature>
<organism evidence="2 3">
    <name type="scientific">Corchorus olitorius</name>
    <dbReference type="NCBI Taxonomy" id="93759"/>
    <lineage>
        <taxon>Eukaryota</taxon>
        <taxon>Viridiplantae</taxon>
        <taxon>Streptophyta</taxon>
        <taxon>Embryophyta</taxon>
        <taxon>Tracheophyta</taxon>
        <taxon>Spermatophyta</taxon>
        <taxon>Magnoliopsida</taxon>
        <taxon>eudicotyledons</taxon>
        <taxon>Gunneridae</taxon>
        <taxon>Pentapetalae</taxon>
        <taxon>rosids</taxon>
        <taxon>malvids</taxon>
        <taxon>Malvales</taxon>
        <taxon>Malvaceae</taxon>
        <taxon>Grewioideae</taxon>
        <taxon>Apeibeae</taxon>
        <taxon>Corchorus</taxon>
    </lineage>
</organism>
<evidence type="ECO:0000313" key="2">
    <source>
        <dbReference type="EMBL" id="OMO68325.1"/>
    </source>
</evidence>
<protein>
    <submittedName>
        <fullName evidence="2">Uncharacterized protein</fullName>
    </submittedName>
</protein>
<feature type="region of interest" description="Disordered" evidence="1">
    <location>
        <begin position="81"/>
        <end position="107"/>
    </location>
</feature>
<evidence type="ECO:0000256" key="1">
    <source>
        <dbReference type="SAM" id="MobiDB-lite"/>
    </source>
</evidence>
<gene>
    <name evidence="2" type="ORF">COLO4_29753</name>
</gene>
<reference evidence="3" key="1">
    <citation type="submission" date="2013-09" db="EMBL/GenBank/DDBJ databases">
        <title>Corchorus olitorius genome sequencing.</title>
        <authorList>
            <person name="Alam M."/>
            <person name="Haque M.S."/>
            <person name="Islam M.S."/>
            <person name="Emdad E.M."/>
            <person name="Islam M.M."/>
            <person name="Ahmed B."/>
            <person name="Halim A."/>
            <person name="Hossen Q.M.M."/>
            <person name="Hossain M.Z."/>
            <person name="Ahmed R."/>
            <person name="Khan M.M."/>
            <person name="Islam R."/>
            <person name="Rashid M.M."/>
            <person name="Khan S.A."/>
            <person name="Rahman M.S."/>
            <person name="Alam M."/>
            <person name="Yahiya A.S."/>
            <person name="Khan M.S."/>
            <person name="Azam M.S."/>
            <person name="Haque T."/>
            <person name="Lashkar M.Z.H."/>
            <person name="Akhand A.I."/>
            <person name="Morshed G."/>
            <person name="Roy S."/>
            <person name="Uddin K.S."/>
            <person name="Rabeya T."/>
            <person name="Hossain A.S."/>
            <person name="Chowdhury A."/>
            <person name="Snigdha A.R."/>
            <person name="Mortoza M.S."/>
            <person name="Matin S.A."/>
            <person name="Hoque S.M.E."/>
            <person name="Islam M.K."/>
            <person name="Roy D.K."/>
            <person name="Haider R."/>
            <person name="Moosa M.M."/>
            <person name="Elias S.M."/>
            <person name="Hasan A.M."/>
            <person name="Jahan S."/>
            <person name="Shafiuddin M."/>
            <person name="Mahmood N."/>
            <person name="Shommy N.S."/>
        </authorList>
    </citation>
    <scope>NUCLEOTIDE SEQUENCE [LARGE SCALE GENOMIC DNA]</scope>
    <source>
        <strain evidence="3">cv. O-4</strain>
    </source>
</reference>
<comment type="caution">
    <text evidence="2">The sequence shown here is derived from an EMBL/GenBank/DDBJ whole genome shotgun (WGS) entry which is preliminary data.</text>
</comment>